<gene>
    <name evidence="1" type="ORF">F2Q70_00016777</name>
</gene>
<comment type="caution">
    <text evidence="1">The sequence shown here is derived from an EMBL/GenBank/DDBJ whole genome shotgun (WGS) entry which is preliminary data.</text>
</comment>
<organism evidence="1">
    <name type="scientific">Brassica cretica</name>
    <name type="common">Mustard</name>
    <dbReference type="NCBI Taxonomy" id="69181"/>
    <lineage>
        <taxon>Eukaryota</taxon>
        <taxon>Viridiplantae</taxon>
        <taxon>Streptophyta</taxon>
        <taxon>Embryophyta</taxon>
        <taxon>Tracheophyta</taxon>
        <taxon>Spermatophyta</taxon>
        <taxon>Magnoliopsida</taxon>
        <taxon>eudicotyledons</taxon>
        <taxon>Gunneridae</taxon>
        <taxon>Pentapetalae</taxon>
        <taxon>rosids</taxon>
        <taxon>malvids</taxon>
        <taxon>Brassicales</taxon>
        <taxon>Brassicaceae</taxon>
        <taxon>Brassiceae</taxon>
        <taxon>Brassica</taxon>
    </lineage>
</organism>
<name>A0A8S9HY58_BRACR</name>
<reference evidence="1" key="1">
    <citation type="submission" date="2019-12" db="EMBL/GenBank/DDBJ databases">
        <title>Genome sequencing and annotation of Brassica cretica.</title>
        <authorList>
            <person name="Studholme D.J."/>
            <person name="Sarris P.F."/>
        </authorList>
    </citation>
    <scope>NUCLEOTIDE SEQUENCE</scope>
    <source>
        <strain evidence="1">PFS-102/07</strain>
        <tissue evidence="1">Leaf</tissue>
    </source>
</reference>
<accession>A0A8S9HY58</accession>
<protein>
    <submittedName>
        <fullName evidence="1">Uncharacterized protein</fullName>
    </submittedName>
</protein>
<proteinExistence type="predicted"/>
<dbReference type="AlphaFoldDB" id="A0A8S9HY58"/>
<evidence type="ECO:0000313" key="1">
    <source>
        <dbReference type="EMBL" id="KAF2561732.1"/>
    </source>
</evidence>
<sequence length="67" mass="7371">MSMTKSGSILAVPSSTVPSSRRQRQYSYTAYANTCLNRSGFFAPDGASLLFLEERQSTEKLSICLES</sequence>
<dbReference type="EMBL" id="QGKY02001250">
    <property type="protein sequence ID" value="KAF2561732.1"/>
    <property type="molecule type" value="Genomic_DNA"/>
</dbReference>